<gene>
    <name evidence="4" type="ORF">TanjilG_24135</name>
</gene>
<sequence>MRFVKGSNVEVLANTKELCVEWRCARIVSSNRHTCAVQYDGSRITNEAGVERVPRKAIRPCPPLVKGTKRWEANDVMEVYDDGSWTAAIVLKFLGGDFYLVRLFISCKELEVHKANTRIRQSWQNGEWVVKPTVSGNSGVGRSNWSLISNSCKVMPEVQHASIEISQQGSNDCALWEPRPALSTTLKRVSPYCSSPVEAYPRKIRVVMNKGGCERFKAVYTAPLMGKVDAFAYPQNDMGEKCMLASFTNGSNQYHLTGKENHSIVKTQFLERVEEPDYSCSDMSSVGSCSVISNNTNKFYSDMLAGPCQEGDALSSDAESLDTARDNGCPISPREGSNVEVLANTKELCVEWRCARIVSSNRHTCAVQYDGSRITNEAGVERVPRKAIRPCPPLVKGTKRWEANDVMEVYDDGSWTAAIVLKFLGGDFYLVRLFISCKELEVHKANTRIRQSWQNGEWVVKPTVSGNSGVGRSNWSLISNSCKVMPEVQHASIEISQQGSNDCALWEPRPALSTTLKRVSPYCSSPVEAYPRKIRVVMNKGGCERFKAVYTAPLMGKVDAFAYPQNDMGEKCMLASFTNGSNQYHLTGKENHSIVKTQFLERVEEPDYSCSDMSSVGSCSVISNNTNKFYSDMLAGPCQEGDALSSDAESLDTARDNGCPISPREVIAERIHRLELHAYRSTLEVMYASSCLSWEQEELLTDLRISLHISNDEHSMELKKLVSACPHL</sequence>
<dbReference type="SMART" id="SM01191">
    <property type="entry name" value="ENT"/>
    <property type="match status" value="1"/>
</dbReference>
<proteinExistence type="predicted"/>
<dbReference type="PANTHER" id="PTHR31917">
    <property type="entry name" value="AGENET DOMAIN-CONTAINING PROTEIN-RELATED"/>
    <property type="match status" value="1"/>
</dbReference>
<accession>A0A1J7I8V9</accession>
<dbReference type="InterPro" id="IPR036142">
    <property type="entry name" value="ENT_dom-like_sf"/>
</dbReference>
<dbReference type="Pfam" id="PF03735">
    <property type="entry name" value="ENT"/>
    <property type="match status" value="1"/>
</dbReference>
<keyword evidence="2" id="KW-0539">Nucleus</keyword>
<dbReference type="Gramene" id="OIW15026">
    <property type="protein sequence ID" value="OIW15026"/>
    <property type="gene ID" value="TanjilG_24135"/>
</dbReference>
<dbReference type="SMART" id="SM00743">
    <property type="entry name" value="Agenet"/>
    <property type="match status" value="4"/>
</dbReference>
<dbReference type="STRING" id="3871.A0A1J7I8V9"/>
<evidence type="ECO:0000256" key="1">
    <source>
        <dbReference type="ARBA" id="ARBA00004123"/>
    </source>
</evidence>
<dbReference type="SUPFAM" id="SSF158639">
    <property type="entry name" value="ENT-like"/>
    <property type="match status" value="1"/>
</dbReference>
<comment type="subcellular location">
    <subcellularLocation>
        <location evidence="1">Nucleus</location>
    </subcellularLocation>
</comment>
<name>A0A1J7I8V9_LUPAN</name>
<evidence type="ECO:0000313" key="4">
    <source>
        <dbReference type="EMBL" id="OIW15026.1"/>
    </source>
</evidence>
<keyword evidence="5" id="KW-1185">Reference proteome</keyword>
<dbReference type="InterPro" id="IPR008395">
    <property type="entry name" value="Agenet-like_dom"/>
</dbReference>
<dbReference type="PROSITE" id="PS51138">
    <property type="entry name" value="ENT"/>
    <property type="match status" value="1"/>
</dbReference>
<dbReference type="Pfam" id="PF05641">
    <property type="entry name" value="Agenet"/>
    <property type="match status" value="2"/>
</dbReference>
<dbReference type="AlphaFoldDB" id="A0A1J7I8V9"/>
<evidence type="ECO:0000313" key="5">
    <source>
        <dbReference type="Proteomes" id="UP000188354"/>
    </source>
</evidence>
<organism evidence="4 5">
    <name type="scientific">Lupinus angustifolius</name>
    <name type="common">Narrow-leaved blue lupine</name>
    <dbReference type="NCBI Taxonomy" id="3871"/>
    <lineage>
        <taxon>Eukaryota</taxon>
        <taxon>Viridiplantae</taxon>
        <taxon>Streptophyta</taxon>
        <taxon>Embryophyta</taxon>
        <taxon>Tracheophyta</taxon>
        <taxon>Spermatophyta</taxon>
        <taxon>Magnoliopsida</taxon>
        <taxon>eudicotyledons</taxon>
        <taxon>Gunneridae</taxon>
        <taxon>Pentapetalae</taxon>
        <taxon>rosids</taxon>
        <taxon>fabids</taxon>
        <taxon>Fabales</taxon>
        <taxon>Fabaceae</taxon>
        <taxon>Papilionoideae</taxon>
        <taxon>50 kb inversion clade</taxon>
        <taxon>genistoids sensu lato</taxon>
        <taxon>core genistoids</taxon>
        <taxon>Genisteae</taxon>
        <taxon>Lupinus</taxon>
    </lineage>
</organism>
<dbReference type="PANTHER" id="PTHR31917:SF163">
    <property type="entry name" value="AGENET DOMAIN PROTEIN"/>
    <property type="match status" value="1"/>
</dbReference>
<dbReference type="Gene3D" id="1.10.1240.40">
    <property type="entry name" value="ENT domain"/>
    <property type="match status" value="1"/>
</dbReference>
<evidence type="ECO:0000256" key="2">
    <source>
        <dbReference type="ARBA" id="ARBA00023242"/>
    </source>
</evidence>
<protein>
    <recommendedName>
        <fullName evidence="3">ENT domain-containing protein</fullName>
    </recommendedName>
</protein>
<reference evidence="4 5" key="1">
    <citation type="journal article" date="2017" name="Plant Biotechnol. J.">
        <title>A comprehensive draft genome sequence for lupin (Lupinus angustifolius), an emerging health food: insights into plant-microbe interactions and legume evolution.</title>
        <authorList>
            <person name="Hane J.K."/>
            <person name="Ming Y."/>
            <person name="Kamphuis L.G."/>
            <person name="Nelson M.N."/>
            <person name="Garg G."/>
            <person name="Atkins C.A."/>
            <person name="Bayer P.E."/>
            <person name="Bravo A."/>
            <person name="Bringans S."/>
            <person name="Cannon S."/>
            <person name="Edwards D."/>
            <person name="Foley R."/>
            <person name="Gao L.L."/>
            <person name="Harrison M.J."/>
            <person name="Huang W."/>
            <person name="Hurgobin B."/>
            <person name="Li S."/>
            <person name="Liu C.W."/>
            <person name="McGrath A."/>
            <person name="Morahan G."/>
            <person name="Murray J."/>
            <person name="Weller J."/>
            <person name="Jian J."/>
            <person name="Singh K.B."/>
        </authorList>
    </citation>
    <scope>NUCLEOTIDE SEQUENCE [LARGE SCALE GENOMIC DNA]</scope>
    <source>
        <strain evidence="5">cv. Tanjil</strain>
        <tissue evidence="4">Whole plant</tissue>
    </source>
</reference>
<dbReference type="Proteomes" id="UP000188354">
    <property type="component" value="Chromosome LG03"/>
</dbReference>
<dbReference type="InterPro" id="IPR005491">
    <property type="entry name" value="ENT_dom"/>
</dbReference>
<dbReference type="GO" id="GO:0005634">
    <property type="term" value="C:nucleus"/>
    <property type="evidence" value="ECO:0007669"/>
    <property type="project" value="UniProtKB-SubCell"/>
</dbReference>
<dbReference type="EMBL" id="CM007363">
    <property type="protein sequence ID" value="OIW15026.1"/>
    <property type="molecule type" value="Genomic_DNA"/>
</dbReference>
<feature type="domain" description="ENT" evidence="3">
    <location>
        <begin position="667"/>
        <end position="728"/>
    </location>
</feature>
<evidence type="ECO:0000259" key="3">
    <source>
        <dbReference type="PROSITE" id="PS51138"/>
    </source>
</evidence>
<dbReference type="InterPro" id="IPR014002">
    <property type="entry name" value="Agenet_dom_plant"/>
</dbReference>